<keyword evidence="3" id="KW-1185">Reference proteome</keyword>
<sequence>MNKLNPNPTYSEKAPMPAPPPYSSSATTSSSDSPAASPTTFVALSLHATDKLRLLQFPKAEVPAFRTVIQTYWHRGIQREQPYGGSLEFKLHGHPWVGQGSDAIPSRVLMANLIQHLYNSGWRLVVATDCSKKSSDTDSLLFRRNDARSTLPGAGFVEPREEVDVLAVSFNQSDRLRLVGADESLIQSFRTMLKSMQKLQAESWKDRKWNAYEFKLHGYSWSTGGVETMTTRLLLLRCLETLESHGWCLYASLDQNTGSEGSDLDAWYCIRRKNWVPGMEVLTR</sequence>
<evidence type="ECO:0000313" key="3">
    <source>
        <dbReference type="Proteomes" id="UP000256328"/>
    </source>
</evidence>
<accession>A0A3D8R7H3</accession>
<dbReference type="Proteomes" id="UP000256328">
    <property type="component" value="Unassembled WGS sequence"/>
</dbReference>
<organism evidence="2 3">
    <name type="scientific">Coleophoma crateriformis</name>
    <dbReference type="NCBI Taxonomy" id="565419"/>
    <lineage>
        <taxon>Eukaryota</taxon>
        <taxon>Fungi</taxon>
        <taxon>Dikarya</taxon>
        <taxon>Ascomycota</taxon>
        <taxon>Pezizomycotina</taxon>
        <taxon>Leotiomycetes</taxon>
        <taxon>Helotiales</taxon>
        <taxon>Dermateaceae</taxon>
        <taxon>Coleophoma</taxon>
    </lineage>
</organism>
<dbReference type="EMBL" id="PDLN01000012">
    <property type="protein sequence ID" value="RDW70002.1"/>
    <property type="molecule type" value="Genomic_DNA"/>
</dbReference>
<evidence type="ECO:0000256" key="1">
    <source>
        <dbReference type="SAM" id="MobiDB-lite"/>
    </source>
</evidence>
<feature type="compositionally biased region" description="Low complexity" evidence="1">
    <location>
        <begin position="23"/>
        <end position="34"/>
    </location>
</feature>
<dbReference type="PANTHER" id="PTHR38696:SF1">
    <property type="entry name" value="MEDIATOR OF RNA POLYMERASE II TRANSCRIPTION SUBUNIT 13"/>
    <property type="match status" value="1"/>
</dbReference>
<dbReference type="OrthoDB" id="58379at2759"/>
<name>A0A3D8R7H3_9HELO</name>
<feature type="region of interest" description="Disordered" evidence="1">
    <location>
        <begin position="1"/>
        <end position="34"/>
    </location>
</feature>
<reference evidence="2 3" key="1">
    <citation type="journal article" date="2018" name="IMA Fungus">
        <title>IMA Genome-F 9: Draft genome sequence of Annulohypoxylon stygium, Aspergillus mulundensis, Berkeleyomyces basicola (syn. Thielaviopsis basicola), Ceratocystis smalleyi, two Cercospora beticola strains, Coleophoma cylindrospora, Fusarium fracticaudum, Phialophora cf. hyalina, and Morchella septimelata.</title>
        <authorList>
            <person name="Wingfield B.D."/>
            <person name="Bills G.F."/>
            <person name="Dong Y."/>
            <person name="Huang W."/>
            <person name="Nel W.J."/>
            <person name="Swalarsk-Parry B.S."/>
            <person name="Vaghefi N."/>
            <person name="Wilken P.M."/>
            <person name="An Z."/>
            <person name="de Beer Z.W."/>
            <person name="De Vos L."/>
            <person name="Chen L."/>
            <person name="Duong T.A."/>
            <person name="Gao Y."/>
            <person name="Hammerbacher A."/>
            <person name="Kikkert J.R."/>
            <person name="Li Y."/>
            <person name="Li H."/>
            <person name="Li K."/>
            <person name="Li Q."/>
            <person name="Liu X."/>
            <person name="Ma X."/>
            <person name="Naidoo K."/>
            <person name="Pethybridge S.J."/>
            <person name="Sun J."/>
            <person name="Steenkamp E.T."/>
            <person name="van der Nest M.A."/>
            <person name="van Wyk S."/>
            <person name="Wingfield M.J."/>
            <person name="Xiong C."/>
            <person name="Yue Q."/>
            <person name="Zhang X."/>
        </authorList>
    </citation>
    <scope>NUCLEOTIDE SEQUENCE [LARGE SCALE GENOMIC DNA]</scope>
    <source>
        <strain evidence="2 3">BP5796</strain>
    </source>
</reference>
<feature type="compositionally biased region" description="Polar residues" evidence="1">
    <location>
        <begin position="1"/>
        <end position="10"/>
    </location>
</feature>
<protein>
    <submittedName>
        <fullName evidence="2">Uncharacterized protein</fullName>
    </submittedName>
</protein>
<evidence type="ECO:0000313" key="2">
    <source>
        <dbReference type="EMBL" id="RDW70002.1"/>
    </source>
</evidence>
<dbReference type="AlphaFoldDB" id="A0A3D8R7H3"/>
<gene>
    <name evidence="2" type="ORF">BP5796_08399</name>
</gene>
<comment type="caution">
    <text evidence="2">The sequence shown here is derived from an EMBL/GenBank/DDBJ whole genome shotgun (WGS) entry which is preliminary data.</text>
</comment>
<proteinExistence type="predicted"/>
<dbReference type="PANTHER" id="PTHR38696">
    <property type="entry name" value="MEDIATOR OF RNA POLYMERASE II TRANSCRIPTION SUBUNIT 13"/>
    <property type="match status" value="1"/>
</dbReference>